<dbReference type="WBParaSite" id="HPBE_0001138601-mRNA-1">
    <property type="protein sequence ID" value="HPBE_0001138601-mRNA-1"/>
    <property type="gene ID" value="HPBE_0001138601"/>
</dbReference>
<dbReference type="InterPro" id="IPR041555">
    <property type="entry name" value="MG3"/>
</dbReference>
<dbReference type="Pfam" id="PF17791">
    <property type="entry name" value="MG3"/>
    <property type="match status" value="1"/>
</dbReference>
<proteinExistence type="predicted"/>
<feature type="domain" description="Alpha-2-macroglobulin bait region" evidence="7">
    <location>
        <begin position="485"/>
        <end position="620"/>
    </location>
</feature>
<dbReference type="InterPro" id="IPR002890">
    <property type="entry name" value="MG2"/>
</dbReference>
<dbReference type="Gene3D" id="2.60.40.1940">
    <property type="match status" value="1"/>
</dbReference>
<dbReference type="Pfam" id="PF07703">
    <property type="entry name" value="A2M_BRD"/>
    <property type="match status" value="1"/>
</dbReference>
<evidence type="ECO:0000256" key="6">
    <source>
        <dbReference type="SAM" id="SignalP"/>
    </source>
</evidence>
<dbReference type="EMBL" id="UZAH01027084">
    <property type="protein sequence ID" value="VDO88436.1"/>
    <property type="molecule type" value="Genomic_DNA"/>
</dbReference>
<dbReference type="InterPro" id="IPR011625">
    <property type="entry name" value="A2M_N_BRD"/>
</dbReference>
<dbReference type="AlphaFoldDB" id="A0A3P7YK03"/>
<feature type="chain" id="PRO_5044596536" description="TEP1-F" evidence="6">
    <location>
        <begin position="20"/>
        <end position="710"/>
    </location>
</feature>
<feature type="signal peptide" evidence="6">
    <location>
        <begin position="1"/>
        <end position="19"/>
    </location>
</feature>
<evidence type="ECO:0000313" key="8">
    <source>
        <dbReference type="EMBL" id="VDO88436.1"/>
    </source>
</evidence>
<dbReference type="Gene3D" id="2.60.40.2950">
    <property type="match status" value="1"/>
</dbReference>
<keyword evidence="2" id="KW-0325">Glycoprotein</keyword>
<reference evidence="8 9" key="1">
    <citation type="submission" date="2018-11" db="EMBL/GenBank/DDBJ databases">
        <authorList>
            <consortium name="Pathogen Informatics"/>
        </authorList>
    </citation>
    <scope>NUCLEOTIDE SEQUENCE [LARGE SCALE GENOMIC DNA]</scope>
</reference>
<dbReference type="Pfam" id="PF01835">
    <property type="entry name" value="MG2"/>
    <property type="match status" value="1"/>
</dbReference>
<dbReference type="Gene3D" id="2.60.40.1930">
    <property type="match status" value="2"/>
</dbReference>
<evidence type="ECO:0000256" key="2">
    <source>
        <dbReference type="ARBA" id="ARBA00023180"/>
    </source>
</evidence>
<evidence type="ECO:0000313" key="10">
    <source>
        <dbReference type="WBParaSite" id="HPBE_0001138601-mRNA-1"/>
    </source>
</evidence>
<evidence type="ECO:0000256" key="4">
    <source>
        <dbReference type="ARBA" id="ARBA00063781"/>
    </source>
</evidence>
<sequence length="710" mass="79213">MIIAAALVALIPLLSYAAAQESTTELFKEEVLPTKEMAVNLPTFPPTTTEEPKAYPGTYLVVAPAVVRPGLPYAVSFNILKSPEEDHIVRVQIRTDQNDTVATRVVKNVRQGIPQTVTIDSIAADLSPNMNYKVYVRGETLNSNLLFEEEKSIQFNQKSLSIFVQTDKAIYKPGSVVKYRVIVVSPSLTPYKDTVTVKIYDPNQNVISQYIDKALTKGVFSSELELASEPPLGEWQIEVETANKLKYTKTFSVEKYVLPKFEVNIKTPSFITVDDDLSLLVDAKYTYGKGVAALKGATKRPPIHHIDRRVNEGRSFCFQVEEESQIERTVKLNNMGEATVVFTNEEMKKHKLVQDYGGGSIRIIATVTEDLTDIQRNGTQHISTYRYDVKLDVEKQGDTFKPGLTYNVVVALKQMDDTPVTTFYNYPFNPDSPTQHEDKEVKIVDLDAHGTTAHYDRSGKDNFTNAVIYSSLYVEAGKSPSNSFLQLIADNEGAVDVGKTLSFSVKATEQIPVLTYQVMSRGAVVLSKEIPVNSDHTTISFTATNDMAPKSRLIVYAIRSGNQEILVDATDFKVDGLFRNNVSRQRGFAEISVHNLMFIFITDPESYVGMLVLDQSVLLQKSGNDITPQLVESDIEEYDTTGYQGGGGFRPWEGAIEKRRRKNAGLIVLTDAYLYRQPDPPSALLLRYHHLILPNSLARIPMGQTATVER</sequence>
<dbReference type="InterPro" id="IPR050473">
    <property type="entry name" value="A2M/Complement_sys"/>
</dbReference>
<gene>
    <name evidence="8" type="ORF">HPBE_LOCUS11387</name>
</gene>
<reference evidence="10" key="2">
    <citation type="submission" date="2019-09" db="UniProtKB">
        <authorList>
            <consortium name="WormBaseParasite"/>
        </authorList>
    </citation>
    <scope>IDENTIFICATION</scope>
</reference>
<dbReference type="GO" id="GO:0004866">
    <property type="term" value="F:endopeptidase inhibitor activity"/>
    <property type="evidence" value="ECO:0007669"/>
    <property type="project" value="InterPro"/>
</dbReference>
<keyword evidence="9" id="KW-1185">Reference proteome</keyword>
<protein>
    <recommendedName>
        <fullName evidence="5">TEP1-F</fullName>
    </recommendedName>
</protein>
<evidence type="ECO:0000259" key="7">
    <source>
        <dbReference type="SMART" id="SM01359"/>
    </source>
</evidence>
<dbReference type="OrthoDB" id="9998011at2759"/>
<name>A0A3P7YK03_HELPZ</name>
<organism evidence="8">
    <name type="scientific">Heligmosomoides polygyrus</name>
    <name type="common">Parasitic roundworm</name>
    <dbReference type="NCBI Taxonomy" id="6339"/>
    <lineage>
        <taxon>Eukaryota</taxon>
        <taxon>Metazoa</taxon>
        <taxon>Ecdysozoa</taxon>
        <taxon>Nematoda</taxon>
        <taxon>Chromadorea</taxon>
        <taxon>Rhabditida</taxon>
        <taxon>Rhabditina</taxon>
        <taxon>Rhabditomorpha</taxon>
        <taxon>Strongyloidea</taxon>
        <taxon>Heligmosomidae</taxon>
        <taxon>Heligmosomoides</taxon>
    </lineage>
</organism>
<dbReference type="PANTHER" id="PTHR11412">
    <property type="entry name" value="MACROGLOBULIN / COMPLEMENT"/>
    <property type="match status" value="1"/>
</dbReference>
<dbReference type="PANTHER" id="PTHR11412:SF175">
    <property type="entry name" value="TEP (THIOLESTER CONTAINING PROTEIN)"/>
    <property type="match status" value="1"/>
</dbReference>
<keyword evidence="1 6" id="KW-0732">Signal</keyword>
<evidence type="ECO:0000256" key="3">
    <source>
        <dbReference type="ARBA" id="ARBA00057615"/>
    </source>
</evidence>
<comment type="subunit">
    <text evidence="4">Heterodimer of a TEP1-N chain and an TEP1-C chain non-covalently linked. Forms a complex composed of TEP1-N and TEP1-C heterodimer, LRIM1 and APL1C; the interaction stabilizes TEP1-N and TEP1-C heterodimer, prevents its binding to tissues while circulating in the hemolymph and protects the thioester bond from hydrolysis. Mature TEP1 and to a lesser extent full-length TEP1 interact with SPCLIP1; the interaction is induced by microbial infection.</text>
</comment>
<dbReference type="Proteomes" id="UP000050761">
    <property type="component" value="Unassembled WGS sequence"/>
</dbReference>
<accession>A0A3P7YK03</accession>
<dbReference type="FunFam" id="2.60.40.1930:FF:000001">
    <property type="entry name" value="CD109 isoform 3"/>
    <property type="match status" value="1"/>
</dbReference>
<evidence type="ECO:0000313" key="9">
    <source>
        <dbReference type="Proteomes" id="UP000050761"/>
    </source>
</evidence>
<comment type="function">
    <text evidence="3">Binds covalently through a thioester bond to the pathogen surface resulting in pathogen clearance.</text>
</comment>
<evidence type="ECO:0000256" key="1">
    <source>
        <dbReference type="ARBA" id="ARBA00022729"/>
    </source>
</evidence>
<dbReference type="SMART" id="SM01359">
    <property type="entry name" value="A2M_N_2"/>
    <property type="match status" value="1"/>
</dbReference>
<evidence type="ECO:0000256" key="5">
    <source>
        <dbReference type="ARBA" id="ARBA00078071"/>
    </source>
</evidence>